<dbReference type="Proteomes" id="UP001302494">
    <property type="component" value="Chromosome"/>
</dbReference>
<evidence type="ECO:0000313" key="6">
    <source>
        <dbReference type="Proteomes" id="UP001302494"/>
    </source>
</evidence>
<dbReference type="GO" id="GO:0046872">
    <property type="term" value="F:metal ion binding"/>
    <property type="evidence" value="ECO:0007669"/>
    <property type="project" value="UniProtKB-KW"/>
</dbReference>
<dbReference type="Gene3D" id="3.50.50.60">
    <property type="entry name" value="FAD/NAD(P)-binding domain"/>
    <property type="match status" value="2"/>
</dbReference>
<feature type="domain" description="4Fe-4S ferredoxin-type" evidence="4">
    <location>
        <begin position="512"/>
        <end position="541"/>
    </location>
</feature>
<dbReference type="Gene3D" id="3.30.70.20">
    <property type="match status" value="1"/>
</dbReference>
<evidence type="ECO:0000313" key="5">
    <source>
        <dbReference type="EMBL" id="WNM64222.1"/>
    </source>
</evidence>
<dbReference type="SUPFAM" id="SSF51971">
    <property type="entry name" value="Nucleotide-binding domain"/>
    <property type="match status" value="1"/>
</dbReference>
<proteinExistence type="predicted"/>
<dbReference type="InterPro" id="IPR017900">
    <property type="entry name" value="4Fe4S_Fe_S_CS"/>
</dbReference>
<dbReference type="Gene3D" id="1.10.1060.10">
    <property type="entry name" value="Alpha-helical ferredoxin"/>
    <property type="match status" value="1"/>
</dbReference>
<dbReference type="PANTHER" id="PTHR42783:SF3">
    <property type="entry name" value="GLUTAMATE SYNTHASE [NADPH] SMALL CHAIN-RELATED"/>
    <property type="match status" value="1"/>
</dbReference>
<dbReference type="GO" id="GO:0016625">
    <property type="term" value="F:oxidoreductase activity, acting on the aldehyde or oxo group of donors, iron-sulfur protein as acceptor"/>
    <property type="evidence" value="ECO:0007669"/>
    <property type="project" value="InterPro"/>
</dbReference>
<dbReference type="PROSITE" id="PS51379">
    <property type="entry name" value="4FE4S_FER_2"/>
    <property type="match status" value="2"/>
</dbReference>
<keyword evidence="3" id="KW-0411">Iron-sulfur</keyword>
<evidence type="ECO:0000259" key="4">
    <source>
        <dbReference type="PROSITE" id="PS51379"/>
    </source>
</evidence>
<dbReference type="Pfam" id="PF14691">
    <property type="entry name" value="Fer4_20"/>
    <property type="match status" value="1"/>
</dbReference>
<dbReference type="InterPro" id="IPR023753">
    <property type="entry name" value="FAD/NAD-binding_dom"/>
</dbReference>
<dbReference type="RefSeq" id="WP_376753618.1">
    <property type="nucleotide sequence ID" value="NZ_CP116968.1"/>
</dbReference>
<dbReference type="InterPro" id="IPR028261">
    <property type="entry name" value="DPD_II"/>
</dbReference>
<dbReference type="Pfam" id="PF00037">
    <property type="entry name" value="Fer4"/>
    <property type="match status" value="1"/>
</dbReference>
<organism evidence="5 6">
    <name type="scientific">Candidatus Nitrospira neomarina</name>
    <dbReference type="NCBI Taxonomy" id="3020899"/>
    <lineage>
        <taxon>Bacteria</taxon>
        <taxon>Pseudomonadati</taxon>
        <taxon>Nitrospirota</taxon>
        <taxon>Nitrospiria</taxon>
        <taxon>Nitrospirales</taxon>
        <taxon>Nitrospiraceae</taxon>
        <taxon>Nitrospira</taxon>
    </lineage>
</organism>
<keyword evidence="1" id="KW-0479">Metal-binding</keyword>
<dbReference type="Pfam" id="PF07992">
    <property type="entry name" value="Pyr_redox_2"/>
    <property type="match status" value="1"/>
</dbReference>
<dbReference type="InterPro" id="IPR036188">
    <property type="entry name" value="FAD/NAD-bd_sf"/>
</dbReference>
<reference evidence="5 6" key="1">
    <citation type="submission" date="2023-01" db="EMBL/GenBank/DDBJ databases">
        <title>Cultivation and genomic characterization of new, ubiquitous marine nitrite-oxidizing bacteria from the Nitrospirales.</title>
        <authorList>
            <person name="Mueller A.J."/>
            <person name="Daebeler A."/>
            <person name="Herbold C.W."/>
            <person name="Kirkegaard R.H."/>
            <person name="Daims H."/>
        </authorList>
    </citation>
    <scope>NUCLEOTIDE SEQUENCE [LARGE SCALE GENOMIC DNA]</scope>
    <source>
        <strain evidence="5 6">DK</strain>
    </source>
</reference>
<evidence type="ECO:0000256" key="1">
    <source>
        <dbReference type="ARBA" id="ARBA00022723"/>
    </source>
</evidence>
<dbReference type="PROSITE" id="PS00198">
    <property type="entry name" value="4FE4S_FER_1"/>
    <property type="match status" value="1"/>
</dbReference>
<sequence>MMEQKPFAITLNPASSLANHTGNWRSMRPIYVDHLPPCNQGCPAGENIQGWLYEAEEGKYEQAWRKIMEENPFPAIHGRVCYHPCETACNRGQLDEPVSIHAVERFLGDYAIEQGWQVEAGVATGRRVLVVGAGPSGLSAAYHLARLGHTVTIIEAGPKPGGMMRFGIPQYRLPRNVLDAEIARIDAMGVSIHLNQKVDHLERTIQEGGFDAVFLAIGAHLSKRVDIPGRDAGRMIDALGFLKGMDGQTVPKIGRRVVVYGGGDTAIDAARTAKRLGAEETILIYRRDRGHMPAHDFEVEEALEEGVLTRWLHTIRQVDNTTLTVEEMTLDEQGRPQPTGRIETLEADTVILAVGQEVDTGFLENVPGLDISSDGVIQVDASMMTGRAGVFAGGDMVPAERTVTVATGHGKKAARHIDAYLCGSEYRKSSSNTVATYDRLNTWYYTDADKSRQPYLDLARRRASFEEVVGGLDTDTALLEARRCLSCGNCFECDTCYGVCPDNAIIKLGPGRRYEVNYDYCKGCGVCAEECPCGAIDMVKEVR</sequence>
<keyword evidence="6" id="KW-1185">Reference proteome</keyword>
<dbReference type="PRINTS" id="PR00469">
    <property type="entry name" value="PNDRDTASEII"/>
</dbReference>
<dbReference type="SUPFAM" id="SSF46548">
    <property type="entry name" value="alpha-helical ferredoxin"/>
    <property type="match status" value="2"/>
</dbReference>
<dbReference type="NCBIfam" id="TIGR02179">
    <property type="entry name" value="PorD_KorD"/>
    <property type="match status" value="1"/>
</dbReference>
<dbReference type="PANTHER" id="PTHR42783">
    <property type="entry name" value="GLUTAMATE SYNTHASE [NADPH] SMALL CHAIN"/>
    <property type="match status" value="1"/>
</dbReference>
<dbReference type="AlphaFoldDB" id="A0AA96GMT2"/>
<dbReference type="KEGG" id="nneo:PQG83_20730"/>
<feature type="domain" description="4Fe-4S ferredoxin-type" evidence="4">
    <location>
        <begin position="481"/>
        <end position="511"/>
    </location>
</feature>
<dbReference type="NCBIfam" id="NF009410">
    <property type="entry name" value="PRK12771.1"/>
    <property type="match status" value="1"/>
</dbReference>
<accession>A0AA96GMT2</accession>
<protein>
    <submittedName>
        <fullName evidence="5">NAD(P)-binding protein</fullName>
    </submittedName>
</protein>
<dbReference type="GO" id="GO:0051539">
    <property type="term" value="F:4 iron, 4 sulfur cluster binding"/>
    <property type="evidence" value="ECO:0007669"/>
    <property type="project" value="InterPro"/>
</dbReference>
<dbReference type="PRINTS" id="PR00368">
    <property type="entry name" value="FADPNR"/>
</dbReference>
<evidence type="ECO:0000256" key="2">
    <source>
        <dbReference type="ARBA" id="ARBA00023004"/>
    </source>
</evidence>
<evidence type="ECO:0000256" key="3">
    <source>
        <dbReference type="ARBA" id="ARBA00023014"/>
    </source>
</evidence>
<keyword evidence="2" id="KW-0408">Iron</keyword>
<dbReference type="EMBL" id="CP116968">
    <property type="protein sequence ID" value="WNM64222.1"/>
    <property type="molecule type" value="Genomic_DNA"/>
</dbReference>
<dbReference type="InterPro" id="IPR017896">
    <property type="entry name" value="4Fe4S_Fe-S-bd"/>
</dbReference>
<name>A0AA96GMT2_9BACT</name>
<gene>
    <name evidence="5" type="ORF">PQG83_20730</name>
</gene>
<dbReference type="InterPro" id="IPR011898">
    <property type="entry name" value="PorD_KorD"/>
</dbReference>
<dbReference type="InterPro" id="IPR009051">
    <property type="entry name" value="Helical_ferredxn"/>
</dbReference>